<proteinExistence type="inferred from homology"/>
<dbReference type="Pfam" id="PF00324">
    <property type="entry name" value="AA_permease"/>
    <property type="match status" value="1"/>
</dbReference>
<evidence type="ECO:0000256" key="5">
    <source>
        <dbReference type="ARBA" id="ARBA00022970"/>
    </source>
</evidence>
<feature type="transmembrane region" description="Helical" evidence="8">
    <location>
        <begin position="248"/>
        <end position="267"/>
    </location>
</feature>
<feature type="transmembrane region" description="Helical" evidence="8">
    <location>
        <begin position="160"/>
        <end position="185"/>
    </location>
</feature>
<reference evidence="10" key="1">
    <citation type="journal article" date="2014" name="Int. J. Syst. Evol. Microbiol.">
        <title>Complete genome sequence of Corynebacterium casei LMG S-19264T (=DSM 44701T), isolated from a smear-ripened cheese.</title>
        <authorList>
            <consortium name="US DOE Joint Genome Institute (JGI-PGF)"/>
            <person name="Walter F."/>
            <person name="Albersmeier A."/>
            <person name="Kalinowski J."/>
            <person name="Ruckert C."/>
        </authorList>
    </citation>
    <scope>NUCLEOTIDE SEQUENCE</scope>
    <source>
        <strain evidence="10">CGMCC 1.15478</strain>
    </source>
</reference>
<dbReference type="AlphaFoldDB" id="A0A916UDB4"/>
<evidence type="ECO:0000313" key="11">
    <source>
        <dbReference type="Proteomes" id="UP000641514"/>
    </source>
</evidence>
<dbReference type="FunFam" id="1.20.1740.10:FF:000001">
    <property type="entry name" value="Amino acid permease"/>
    <property type="match status" value="1"/>
</dbReference>
<feature type="transmembrane region" description="Helical" evidence="8">
    <location>
        <begin position="26"/>
        <end position="47"/>
    </location>
</feature>
<evidence type="ECO:0000256" key="7">
    <source>
        <dbReference type="ARBA" id="ARBA00023136"/>
    </source>
</evidence>
<dbReference type="EMBL" id="BMJH01000002">
    <property type="protein sequence ID" value="GGC69270.1"/>
    <property type="molecule type" value="Genomic_DNA"/>
</dbReference>
<evidence type="ECO:0000256" key="4">
    <source>
        <dbReference type="ARBA" id="ARBA00022692"/>
    </source>
</evidence>
<feature type="transmembrane region" description="Helical" evidence="8">
    <location>
        <begin position="53"/>
        <end position="72"/>
    </location>
</feature>
<evidence type="ECO:0000256" key="3">
    <source>
        <dbReference type="ARBA" id="ARBA00022448"/>
    </source>
</evidence>
<keyword evidence="6 8" id="KW-1133">Transmembrane helix</keyword>
<feature type="domain" description="Amino acid permease/ SLC12A" evidence="9">
    <location>
        <begin position="25"/>
        <end position="442"/>
    </location>
</feature>
<evidence type="ECO:0000256" key="1">
    <source>
        <dbReference type="ARBA" id="ARBA00004141"/>
    </source>
</evidence>
<dbReference type="PIRSF" id="PIRSF006060">
    <property type="entry name" value="AA_transporter"/>
    <property type="match status" value="1"/>
</dbReference>
<keyword evidence="7 8" id="KW-0472">Membrane</keyword>
<reference evidence="10" key="2">
    <citation type="submission" date="2020-09" db="EMBL/GenBank/DDBJ databases">
        <authorList>
            <person name="Sun Q."/>
            <person name="Zhou Y."/>
        </authorList>
    </citation>
    <scope>NUCLEOTIDE SEQUENCE</scope>
    <source>
        <strain evidence="10">CGMCC 1.15478</strain>
    </source>
</reference>
<feature type="transmembrane region" description="Helical" evidence="8">
    <location>
        <begin position="366"/>
        <end position="386"/>
    </location>
</feature>
<dbReference type="PROSITE" id="PS00218">
    <property type="entry name" value="AMINO_ACID_PERMEASE_1"/>
    <property type="match status" value="1"/>
</dbReference>
<comment type="caution">
    <text evidence="10">The sequence shown here is derived from an EMBL/GenBank/DDBJ whole genome shotgun (WGS) entry which is preliminary data.</text>
</comment>
<keyword evidence="3" id="KW-0813">Transport</keyword>
<dbReference type="GO" id="GO:0006865">
    <property type="term" value="P:amino acid transport"/>
    <property type="evidence" value="ECO:0007669"/>
    <property type="project" value="UniProtKB-KW"/>
</dbReference>
<gene>
    <name evidence="10" type="primary">aroP</name>
    <name evidence="10" type="ORF">GCM10011410_22640</name>
</gene>
<feature type="transmembrane region" description="Helical" evidence="8">
    <location>
        <begin position="93"/>
        <end position="114"/>
    </location>
</feature>
<name>A0A916UDB4_9ACTN</name>
<comment type="similarity">
    <text evidence="2">Belongs to the amino acid-polyamine-organocation (APC) superfamily. Amino acid transporter (AAT) (TC 2.A.3.1) family.</text>
</comment>
<protein>
    <submittedName>
        <fullName evidence="10">Aromatic amino acid transport protein AroP</fullName>
    </submittedName>
</protein>
<feature type="transmembrane region" description="Helical" evidence="8">
    <location>
        <begin position="339"/>
        <end position="360"/>
    </location>
</feature>
<feature type="transmembrane region" description="Helical" evidence="8">
    <location>
        <begin position="205"/>
        <end position="227"/>
    </location>
</feature>
<accession>A0A916UDB4</accession>
<evidence type="ECO:0000313" key="10">
    <source>
        <dbReference type="EMBL" id="GGC69270.1"/>
    </source>
</evidence>
<comment type="subcellular location">
    <subcellularLocation>
        <location evidence="1">Membrane</location>
        <topology evidence="1">Multi-pass membrane protein</topology>
    </subcellularLocation>
</comment>
<dbReference type="Gene3D" id="1.20.1740.10">
    <property type="entry name" value="Amino acid/polyamine transporter I"/>
    <property type="match status" value="1"/>
</dbReference>
<evidence type="ECO:0000256" key="8">
    <source>
        <dbReference type="SAM" id="Phobius"/>
    </source>
</evidence>
<dbReference type="GO" id="GO:0016020">
    <property type="term" value="C:membrane"/>
    <property type="evidence" value="ECO:0007669"/>
    <property type="project" value="UniProtKB-SubCell"/>
</dbReference>
<feature type="transmembrane region" description="Helical" evidence="8">
    <location>
        <begin position="407"/>
        <end position="428"/>
    </location>
</feature>
<sequence length="478" mass="51566">MTTTTTSGRPAPDSENLGHSLKVRHLTMMGLGSAIGAGLFLGTGAGISTAGPAILISYCIAGIIVVFVMRMLGEMGAAIPASGSFSHYARIGIGPWAGFVMGWLYWSLLIMVIGAEITGASAIMHTWWPDIPQWVIAAIIVTFFAAVNLSRVANFGEFEFWFALIKVAVIVGFLIVGVLLIFGIFPNTSPVGFTNLVDHGGFLPNGIEGIAAGLLIVAFAFGGIEIVTIAAAESKDPERSIGFAVRSVIWRISLFYIGSVAIMVFLLPWNSENLAQSPFVSVLNLAGIPYVAGFMEFVVVAALLSAYNAQMYATSRMAYSLASRGDGPRILTRLSRNEVPIFGVLLSVFFSFVSVILIWLLPDSLLGILLNAVGASLLVIWIFIAVAQLRLRRQLERQGPLAVKMWLFPYLTWATLAMLGGLIVLMMTDTAAREQLITTGVFCLLLTVAAVLTHRHNARQPPHDHLLSDHGFTESLRH</sequence>
<feature type="transmembrane region" description="Helical" evidence="8">
    <location>
        <begin position="287"/>
        <end position="307"/>
    </location>
</feature>
<feature type="transmembrane region" description="Helical" evidence="8">
    <location>
        <begin position="134"/>
        <end position="153"/>
    </location>
</feature>
<dbReference type="PANTHER" id="PTHR43495">
    <property type="entry name" value="GABA PERMEASE"/>
    <property type="match status" value="1"/>
</dbReference>
<dbReference type="InterPro" id="IPR004841">
    <property type="entry name" value="AA-permease/SLC12A_dom"/>
</dbReference>
<dbReference type="InterPro" id="IPR004840">
    <property type="entry name" value="Amino_acid_permease_CS"/>
</dbReference>
<keyword evidence="4 8" id="KW-0812">Transmembrane</keyword>
<evidence type="ECO:0000256" key="2">
    <source>
        <dbReference type="ARBA" id="ARBA00008583"/>
    </source>
</evidence>
<organism evidence="10 11">
    <name type="scientific">Hoyosella rhizosphaerae</name>
    <dbReference type="NCBI Taxonomy" id="1755582"/>
    <lineage>
        <taxon>Bacteria</taxon>
        <taxon>Bacillati</taxon>
        <taxon>Actinomycetota</taxon>
        <taxon>Actinomycetes</taxon>
        <taxon>Mycobacteriales</taxon>
        <taxon>Hoyosellaceae</taxon>
        <taxon>Hoyosella</taxon>
    </lineage>
</organism>
<dbReference type="PANTHER" id="PTHR43495:SF5">
    <property type="entry name" value="GAMMA-AMINOBUTYRIC ACID PERMEASE"/>
    <property type="match status" value="1"/>
</dbReference>
<evidence type="ECO:0000256" key="6">
    <source>
        <dbReference type="ARBA" id="ARBA00022989"/>
    </source>
</evidence>
<dbReference type="GO" id="GO:0055085">
    <property type="term" value="P:transmembrane transport"/>
    <property type="evidence" value="ECO:0007669"/>
    <property type="project" value="InterPro"/>
</dbReference>
<dbReference type="Proteomes" id="UP000641514">
    <property type="component" value="Unassembled WGS sequence"/>
</dbReference>
<keyword evidence="5" id="KW-0029">Amino-acid transport</keyword>
<evidence type="ECO:0000259" key="9">
    <source>
        <dbReference type="Pfam" id="PF00324"/>
    </source>
</evidence>
<keyword evidence="11" id="KW-1185">Reference proteome</keyword>
<feature type="transmembrane region" description="Helical" evidence="8">
    <location>
        <begin position="434"/>
        <end position="453"/>
    </location>
</feature>
<dbReference type="RefSeq" id="WP_188674575.1">
    <property type="nucleotide sequence ID" value="NZ_BMJH01000002.1"/>
</dbReference>